<dbReference type="EMBL" id="QRCF01000012">
    <property type="protein sequence ID" value="RDT91694.1"/>
    <property type="molecule type" value="Genomic_DNA"/>
</dbReference>
<gene>
    <name evidence="4" type="ORF">DW286_13095</name>
    <name evidence="3" type="ORF">GNE73_00090</name>
</gene>
<accession>A0A6A8WE77</accession>
<protein>
    <recommendedName>
        <fullName evidence="2">Bro-N domain-containing protein</fullName>
    </recommendedName>
</protein>
<reference evidence="3" key="2">
    <citation type="submission" date="2019-11" db="EMBL/GenBank/DDBJ databases">
        <title>Emergence of a novel subclone of carbapenem-resistant Klebsiella pneumoniae ST11 with enhanced virulence and transmissibility: a molecular epidemiological, clinical, genomic study.</title>
        <authorList>
            <person name="Zhou K."/>
        </authorList>
    </citation>
    <scope>NUCLEOTIDE SEQUENCE</scope>
    <source>
        <strain evidence="3">KP_33316</strain>
    </source>
</reference>
<proteinExistence type="predicted"/>
<dbReference type="RefSeq" id="WP_049182670.1">
    <property type="nucleotide sequence ID" value="NZ_CABWPH010000006.1"/>
</dbReference>
<feature type="coiled-coil region" evidence="1">
    <location>
        <begin position="150"/>
        <end position="177"/>
    </location>
</feature>
<dbReference type="EMBL" id="WNQA01000001">
    <property type="protein sequence ID" value="MTZ06701.1"/>
    <property type="molecule type" value="Genomic_DNA"/>
</dbReference>
<comment type="caution">
    <text evidence="3">The sequence shown here is derived from an EMBL/GenBank/DDBJ whole genome shotgun (WGS) entry which is preliminary data.</text>
</comment>
<dbReference type="Pfam" id="PF02498">
    <property type="entry name" value="Bro-N"/>
    <property type="match status" value="1"/>
</dbReference>
<dbReference type="SMART" id="SM01040">
    <property type="entry name" value="Bro-N"/>
    <property type="match status" value="1"/>
</dbReference>
<sequence length="253" mass="28766">MDKNLLQICYEGESGESYIRSINEKGQFYVSLSDVLKTLSTENRKMDGKTPQSLLPVIKAVIQTLDPDEIKNFPIIENGITTSEAFLAEPGLYRVLAQDTSAAGKKFQRWLFHKVLPSIREFGVFPPPPKQEQSEIRAFATSLQQTVNALVMEIAKREELESRVNDVELKVNSLESLRDLSKFRSVPQRLMDLGLEVLSIEELWHWCEKLRSERGAEKIKCPSGIGINTLYPLGLVDEAIALYQKNVEARQRR</sequence>
<reference evidence="4" key="1">
    <citation type="submission" date="2018-07" db="EMBL/GenBank/DDBJ databases">
        <title>Draft genome sequence of Klebsiella pneumoniae K293.</title>
        <authorList>
            <person name="He F."/>
        </authorList>
    </citation>
    <scope>NUCLEOTIDE SEQUENCE</scope>
    <source>
        <strain evidence="4">K293</strain>
    </source>
</reference>
<dbReference type="PROSITE" id="PS51750">
    <property type="entry name" value="BRO_N"/>
    <property type="match status" value="1"/>
</dbReference>
<evidence type="ECO:0000256" key="1">
    <source>
        <dbReference type="SAM" id="Coils"/>
    </source>
</evidence>
<evidence type="ECO:0000313" key="3">
    <source>
        <dbReference type="EMBL" id="MTZ06701.1"/>
    </source>
</evidence>
<feature type="domain" description="Bro-N" evidence="2">
    <location>
        <begin position="3"/>
        <end position="123"/>
    </location>
</feature>
<keyword evidence="1" id="KW-0175">Coiled coil</keyword>
<evidence type="ECO:0000259" key="2">
    <source>
        <dbReference type="PROSITE" id="PS51750"/>
    </source>
</evidence>
<evidence type="ECO:0000313" key="4">
    <source>
        <dbReference type="EMBL" id="RDT91694.1"/>
    </source>
</evidence>
<dbReference type="Proteomes" id="UP000254657">
    <property type="component" value="Unassembled WGS sequence"/>
</dbReference>
<name>A0A6A8WE77_KLEPN</name>
<dbReference type="InterPro" id="IPR003497">
    <property type="entry name" value="BRO_N_domain"/>
</dbReference>
<dbReference type="AlphaFoldDB" id="A0A6A8WE77"/>
<organism evidence="3">
    <name type="scientific">Klebsiella pneumoniae</name>
    <dbReference type="NCBI Taxonomy" id="573"/>
    <lineage>
        <taxon>Bacteria</taxon>
        <taxon>Pseudomonadati</taxon>
        <taxon>Pseudomonadota</taxon>
        <taxon>Gammaproteobacteria</taxon>
        <taxon>Enterobacterales</taxon>
        <taxon>Enterobacteriaceae</taxon>
        <taxon>Klebsiella/Raoultella group</taxon>
        <taxon>Klebsiella</taxon>
        <taxon>Klebsiella pneumoniae complex</taxon>
    </lineage>
</organism>